<dbReference type="InterPro" id="IPR006083">
    <property type="entry name" value="PRK/URK"/>
</dbReference>
<dbReference type="Gene3D" id="3.40.50.300">
    <property type="entry name" value="P-loop containing nucleotide triphosphate hydrolases"/>
    <property type="match status" value="1"/>
</dbReference>
<proteinExistence type="predicted"/>
<dbReference type="Pfam" id="PF00485">
    <property type="entry name" value="PRK"/>
    <property type="match status" value="1"/>
</dbReference>
<gene>
    <name evidence="2" type="primary">coaA</name>
    <name evidence="2" type="ORF">ROA7023_01503</name>
</gene>
<evidence type="ECO:0000313" key="3">
    <source>
        <dbReference type="Proteomes" id="UP000193900"/>
    </source>
</evidence>
<protein>
    <submittedName>
        <fullName evidence="2">Pantothenate kinase</fullName>
        <ecNumber evidence="2">2.7.1.33</ecNumber>
    </submittedName>
</protein>
<dbReference type="SUPFAM" id="SSF52540">
    <property type="entry name" value="P-loop containing nucleoside triphosphate hydrolases"/>
    <property type="match status" value="1"/>
</dbReference>
<dbReference type="EC" id="2.7.1.33" evidence="2"/>
<evidence type="ECO:0000259" key="1">
    <source>
        <dbReference type="Pfam" id="PF00485"/>
    </source>
</evidence>
<feature type="domain" description="Phosphoribulokinase/uridine kinase" evidence="1">
    <location>
        <begin position="27"/>
        <end position="170"/>
    </location>
</feature>
<organism evidence="2 3">
    <name type="scientific">Roseisalinus antarcticus</name>
    <dbReference type="NCBI Taxonomy" id="254357"/>
    <lineage>
        <taxon>Bacteria</taxon>
        <taxon>Pseudomonadati</taxon>
        <taxon>Pseudomonadota</taxon>
        <taxon>Alphaproteobacteria</taxon>
        <taxon>Rhodobacterales</taxon>
        <taxon>Roseobacteraceae</taxon>
        <taxon>Roseisalinus</taxon>
    </lineage>
</organism>
<dbReference type="GO" id="GO:0005524">
    <property type="term" value="F:ATP binding"/>
    <property type="evidence" value="ECO:0007669"/>
    <property type="project" value="InterPro"/>
</dbReference>
<keyword evidence="3" id="KW-1185">Reference proteome</keyword>
<reference evidence="2 3" key="1">
    <citation type="submission" date="2017-03" db="EMBL/GenBank/DDBJ databases">
        <authorList>
            <person name="Afonso C.L."/>
            <person name="Miller P.J."/>
            <person name="Scott M.A."/>
            <person name="Spackman E."/>
            <person name="Goraichik I."/>
            <person name="Dimitrov K.M."/>
            <person name="Suarez D.L."/>
            <person name="Swayne D.E."/>
        </authorList>
    </citation>
    <scope>NUCLEOTIDE SEQUENCE [LARGE SCALE GENOMIC DNA]</scope>
    <source>
        <strain evidence="2 3">CECT 7023</strain>
    </source>
</reference>
<keyword evidence="2" id="KW-0418">Kinase</keyword>
<dbReference type="RefSeq" id="WP_085878388.1">
    <property type="nucleotide sequence ID" value="NZ_FWFZ01000006.1"/>
</dbReference>
<name>A0A1Y5SF02_9RHOB</name>
<dbReference type="GO" id="GO:0004594">
    <property type="term" value="F:pantothenate kinase activity"/>
    <property type="evidence" value="ECO:0007669"/>
    <property type="project" value="UniProtKB-EC"/>
</dbReference>
<sequence length="207" mass="22947">MIDITSHVNTVAEAIHTARQDRARLLVAIAGAPASGKSTLAGEIGRRLRQQKVRCEVVPMDGFHLDNGVLDTRGLRLRKGAPETFDGMGFLNAMRRLSDGQEVVLPTFDRARDLSVAGALVVPAECQVIVVEGNYVLFNERPWSQLEALWDIAVRIDVPVPELRARLIQRWLSHGLSRTAATQRAERNDIPNALRVIEKPLKADFTL</sequence>
<accession>A0A1Y5SF02</accession>
<evidence type="ECO:0000313" key="2">
    <source>
        <dbReference type="EMBL" id="SLN39273.1"/>
    </source>
</evidence>
<dbReference type="PANTHER" id="PTHR10285">
    <property type="entry name" value="URIDINE KINASE"/>
    <property type="match status" value="1"/>
</dbReference>
<dbReference type="EMBL" id="FWFZ01000006">
    <property type="protein sequence ID" value="SLN39273.1"/>
    <property type="molecule type" value="Genomic_DNA"/>
</dbReference>
<dbReference type="AlphaFoldDB" id="A0A1Y5SF02"/>
<keyword evidence="2" id="KW-0808">Transferase</keyword>
<dbReference type="InterPro" id="IPR027417">
    <property type="entry name" value="P-loop_NTPase"/>
</dbReference>
<dbReference type="Proteomes" id="UP000193900">
    <property type="component" value="Unassembled WGS sequence"/>
</dbReference>
<dbReference type="OrthoDB" id="1550976at2"/>